<dbReference type="GO" id="GO:0003677">
    <property type="term" value="F:DNA binding"/>
    <property type="evidence" value="ECO:0007669"/>
    <property type="project" value="UniProtKB-KW"/>
</dbReference>
<evidence type="ECO:0000313" key="1">
    <source>
        <dbReference type="EMBL" id="MDR7328458.1"/>
    </source>
</evidence>
<dbReference type="InterPro" id="IPR058532">
    <property type="entry name" value="YjbR/MT2646/Rv2570-like"/>
</dbReference>
<name>A0ABU1ZX09_9CORY</name>
<dbReference type="RefSeq" id="WP_290197265.1">
    <property type="nucleotide sequence ID" value="NZ_CP047654.1"/>
</dbReference>
<dbReference type="SUPFAM" id="SSF142906">
    <property type="entry name" value="YjbR-like"/>
    <property type="match status" value="1"/>
</dbReference>
<sequence>MLVDAVLAYAREHLATEPVLPWPELHPDNRALKHASGKWFGMLMRLPYATVGVDKPGRVDVLNLKAEPELVDALVTRPGFTRGYHMNKRHWVSVRLDGTVDEEDVLDLLHASFLLTGGKG</sequence>
<gene>
    <name evidence="1" type="ORF">J2S39_000134</name>
</gene>
<comment type="caution">
    <text evidence="1">The sequence shown here is derived from an EMBL/GenBank/DDBJ whole genome shotgun (WGS) entry which is preliminary data.</text>
</comment>
<evidence type="ECO:0000313" key="2">
    <source>
        <dbReference type="Proteomes" id="UP001180840"/>
    </source>
</evidence>
<proteinExistence type="predicted"/>
<accession>A0ABU1ZX09</accession>
<organism evidence="1 2">
    <name type="scientific">Corynebacterium guangdongense</name>
    <dbReference type="NCBI Taxonomy" id="1783348"/>
    <lineage>
        <taxon>Bacteria</taxon>
        <taxon>Bacillati</taxon>
        <taxon>Actinomycetota</taxon>
        <taxon>Actinomycetes</taxon>
        <taxon>Mycobacteriales</taxon>
        <taxon>Corynebacteriaceae</taxon>
        <taxon>Corynebacterium</taxon>
    </lineage>
</organism>
<dbReference type="Proteomes" id="UP001180840">
    <property type="component" value="Unassembled WGS sequence"/>
</dbReference>
<keyword evidence="1" id="KW-0238">DNA-binding</keyword>
<dbReference type="PANTHER" id="PTHR35145">
    <property type="entry name" value="CYTOPLASMIC PROTEIN-RELATED"/>
    <property type="match status" value="1"/>
</dbReference>
<dbReference type="InterPro" id="IPR007351">
    <property type="entry name" value="YjbR"/>
</dbReference>
<keyword evidence="2" id="KW-1185">Reference proteome</keyword>
<dbReference type="InterPro" id="IPR038056">
    <property type="entry name" value="YjbR-like_sf"/>
</dbReference>
<protein>
    <submittedName>
        <fullName evidence="1">DNA-binding protein (MmcQ/YjbR family)</fullName>
    </submittedName>
</protein>
<reference evidence="1" key="1">
    <citation type="submission" date="2023-07" db="EMBL/GenBank/DDBJ databases">
        <title>Sequencing the genomes of 1000 actinobacteria strains.</title>
        <authorList>
            <person name="Klenk H.-P."/>
        </authorList>
    </citation>
    <scope>NUCLEOTIDE SEQUENCE</scope>
    <source>
        <strain evidence="1">DSM 107476</strain>
    </source>
</reference>
<dbReference type="Pfam" id="PF04237">
    <property type="entry name" value="YjbR"/>
    <property type="match status" value="1"/>
</dbReference>
<dbReference type="Gene3D" id="3.90.1150.30">
    <property type="match status" value="1"/>
</dbReference>
<dbReference type="EMBL" id="JAVDXZ010000001">
    <property type="protein sequence ID" value="MDR7328458.1"/>
    <property type="molecule type" value="Genomic_DNA"/>
</dbReference>
<dbReference type="PANTHER" id="PTHR35145:SF1">
    <property type="entry name" value="CYTOPLASMIC PROTEIN"/>
    <property type="match status" value="1"/>
</dbReference>